<name>A0A1Z4C206_9GAMM</name>
<dbReference type="Pfam" id="PF00353">
    <property type="entry name" value="HemolysinCabind"/>
    <property type="match status" value="11"/>
</dbReference>
<dbReference type="PANTHER" id="PTHR38340">
    <property type="entry name" value="S-LAYER PROTEIN"/>
    <property type="match status" value="1"/>
</dbReference>
<feature type="domain" description="Haemolysin-type calcium binding-related" evidence="4">
    <location>
        <begin position="689"/>
        <end position="725"/>
    </location>
</feature>
<evidence type="ECO:0000256" key="1">
    <source>
        <dbReference type="ARBA" id="ARBA00004613"/>
    </source>
</evidence>
<dbReference type="GO" id="GO:0005509">
    <property type="term" value="F:calcium ion binding"/>
    <property type="evidence" value="ECO:0007669"/>
    <property type="project" value="InterPro"/>
</dbReference>
<dbReference type="PRINTS" id="PR00313">
    <property type="entry name" value="CABNDNGRPT"/>
</dbReference>
<dbReference type="PANTHER" id="PTHR38340:SF1">
    <property type="entry name" value="S-LAYER PROTEIN"/>
    <property type="match status" value="1"/>
</dbReference>
<evidence type="ECO:0000259" key="4">
    <source>
        <dbReference type="Pfam" id="PF06594"/>
    </source>
</evidence>
<dbReference type="KEGG" id="mpsy:CEK71_16595"/>
<dbReference type="InterPro" id="IPR018511">
    <property type="entry name" value="Hemolysin-typ_Ca-bd_CS"/>
</dbReference>
<dbReference type="InterPro" id="IPR010566">
    <property type="entry name" value="Haemolys_ca-bd"/>
</dbReference>
<reference evidence="5 6" key="1">
    <citation type="submission" date="2017-06" db="EMBL/GenBank/DDBJ databases">
        <title>Genome Sequencing of the methanotroph Methylovulum psychrotolerants str. HV10-M2 isolated from a high-altitude environment.</title>
        <authorList>
            <person name="Mateos-Rivera A."/>
        </authorList>
    </citation>
    <scope>NUCLEOTIDE SEQUENCE [LARGE SCALE GENOMIC DNA]</scope>
    <source>
        <strain evidence="5 6">HV10_M2</strain>
    </source>
</reference>
<dbReference type="PROSITE" id="PS00330">
    <property type="entry name" value="HEMOLYSIN_CALCIUM"/>
    <property type="match status" value="16"/>
</dbReference>
<dbReference type="Proteomes" id="UP000197019">
    <property type="component" value="Chromosome"/>
</dbReference>
<evidence type="ECO:0000313" key="5">
    <source>
        <dbReference type="EMBL" id="ASF47549.1"/>
    </source>
</evidence>
<feature type="domain" description="Haemolysin-type calcium binding-related" evidence="4">
    <location>
        <begin position="544"/>
        <end position="582"/>
    </location>
</feature>
<feature type="domain" description="Haemolysin-type calcium binding-related" evidence="4">
    <location>
        <begin position="118"/>
        <end position="152"/>
    </location>
</feature>
<dbReference type="InterPro" id="IPR050557">
    <property type="entry name" value="RTX_toxin/Mannuronan_C5-epim"/>
</dbReference>
<keyword evidence="6" id="KW-1185">Reference proteome</keyword>
<dbReference type="InterPro" id="IPR001343">
    <property type="entry name" value="Hemolysn_Ca-bd"/>
</dbReference>
<evidence type="ECO:0000256" key="2">
    <source>
        <dbReference type="ARBA" id="ARBA00022525"/>
    </source>
</evidence>
<accession>A0A1Z4C206</accession>
<organism evidence="5 6">
    <name type="scientific">Methylovulum psychrotolerans</name>
    <dbReference type="NCBI Taxonomy" id="1704499"/>
    <lineage>
        <taxon>Bacteria</taxon>
        <taxon>Pseudomonadati</taxon>
        <taxon>Pseudomonadota</taxon>
        <taxon>Gammaproteobacteria</taxon>
        <taxon>Methylococcales</taxon>
        <taxon>Methylococcaceae</taxon>
        <taxon>Methylovulum</taxon>
    </lineage>
</organism>
<evidence type="ECO:0000256" key="3">
    <source>
        <dbReference type="ARBA" id="ARBA00022837"/>
    </source>
</evidence>
<evidence type="ECO:0000313" key="6">
    <source>
        <dbReference type="Proteomes" id="UP000197019"/>
    </source>
</evidence>
<dbReference type="OrthoDB" id="5569147at2"/>
<dbReference type="Gene3D" id="2.150.10.10">
    <property type="entry name" value="Serralysin-like metalloprotease, C-terminal"/>
    <property type="match status" value="8"/>
</dbReference>
<comment type="subcellular location">
    <subcellularLocation>
        <location evidence="1">Secreted</location>
    </subcellularLocation>
</comment>
<dbReference type="InterPro" id="IPR011049">
    <property type="entry name" value="Serralysin-like_metalloprot_C"/>
</dbReference>
<feature type="domain" description="Haemolysin-type calcium binding-related" evidence="4">
    <location>
        <begin position="257"/>
        <end position="296"/>
    </location>
</feature>
<keyword evidence="2" id="KW-0964">Secreted</keyword>
<dbReference type="GO" id="GO:0005576">
    <property type="term" value="C:extracellular region"/>
    <property type="evidence" value="ECO:0007669"/>
    <property type="project" value="UniProtKB-SubCell"/>
</dbReference>
<protein>
    <recommendedName>
        <fullName evidence="4">Haemolysin-type calcium binding-related domain-containing protein</fullName>
    </recommendedName>
</protein>
<dbReference type="SUPFAM" id="SSF51120">
    <property type="entry name" value="beta-Roll"/>
    <property type="match status" value="10"/>
</dbReference>
<feature type="domain" description="Haemolysin-type calcium binding-related" evidence="4">
    <location>
        <begin position="401"/>
        <end position="439"/>
    </location>
</feature>
<dbReference type="Pfam" id="PF06594">
    <property type="entry name" value="HCBP_related"/>
    <property type="match status" value="6"/>
</dbReference>
<dbReference type="EMBL" id="CP022129">
    <property type="protein sequence ID" value="ASF47549.1"/>
    <property type="molecule type" value="Genomic_DNA"/>
</dbReference>
<proteinExistence type="predicted"/>
<sequence length="1301" mass="135112">MATYNGDNGNNYYVGTAGDDVIEGNGGDDSLFGNGGNDTVTGGADNDSLYGGDGNDTLSGGAGNDTLWGGAGNDTYLVAKNGGIDALYTGGGSDVVKFTDVAAADIKISRSTSDLLLQYSGGQLTVQSYFNSTDYRVGQFQFSNGIVWGWADISLKVLQGTANTDILSGYDDSNDTLNGLAGNDWLYGNGGNDTLNGGTGSDTLSGGLGNDTYLIAKNDGADTLYDNGGTDVVKFTDMAATDMTQVSRIGVSYSNGDLLLSYSGGQLIVTDYFNEDMAYYRIEQFQFSNGAVWAWADIKAKALHPPTSGNDRLYGYDDSNDNLNGLAGNDRLYGFNGNDTLNGGTGNDWLEGGLGNDTYLIAKNDGVDSLIDNGGTDVVKFTDLAATGITRVSREGFYGNDLVLGYGSSQLTVQSYFYSTDYRIEQFQFSNGVVWGWADIKVKALQAANSSGNDNIYGYDDSNDTLNGLAGNDTLYGFNGNDTLNGGIGNDYLEGGAGNDIYLIAKNDGADTLYDFGGTDVVKFTDLATNGITQVSRVGLYNTDLLLAYGGSQLTVTDYFSSAGYRVGQFQFSDGVMWGWADIKLKVLHPTSGDDHLDGYDDSGDILNGLAGNDTLNGGGGNDTLNGGSGNDLLYGGVGDDTYLIAKNDGDDTLYDFGGIDRVVFTNLASTDITQVSRFGGFYYGDILLLGYGNSQLTLPDYFSRADDRVEQFQFSDGVVWGWADIKSKVLQGTGGNDTLYGYDDSNDILNGLAGNDTLMGGGGDDTLNGGTGNDKLDGGQGADTYLIAKNDGADSISTDNGGTDTVKFTDMSATDISQVSRVGAGYDLLLSYGSSQLTVQYYFGVTDSRVGQFLFSNGVVWRWADIKAKVLQTAATSGDDSVEGFDDSDDTLNGLAGNDSLYGYGGNDSLDGGTGNDSMVGGKGDDRYWVDSALDHVYEYLNGGNDTVYSSVSFSLWGYGVNFVENLTLLVGGQAATGNILDNILIGNAAANSLNGLTGDDVLQGGDGNDSLNGGAGNDTLDGGNGTDVAHYWDATAGVSVNLALTGAQDTLGAGTDTLVSIEGINGSTYNDTLTGNAANNSLWGGAGNDTLKGGDGNDGLTGGLGTNILDGGNGLDVAQYYTASAGVTVNLALTTAQNTVGAGTDILRNIEAINGSAYNDTLTGNTTANSLWGGGGNDVLDGGLGNDLLKGGLGQDTFVFDTALGLNNKDTFDDFTVSDDTIRLENAIFTALTHTGVLAADQFKILGNGGVADSTDRILYNSVSGGLFYDADGNGTGAAVLVAVLGKGLAMTAADFMVV</sequence>
<gene>
    <name evidence="5" type="ORF">CEK71_16595</name>
</gene>
<feature type="domain" description="Haemolysin-type calcium binding-related" evidence="4">
    <location>
        <begin position="828"/>
        <end position="866"/>
    </location>
</feature>
<keyword evidence="3" id="KW-0106">Calcium</keyword>
<dbReference type="RefSeq" id="WP_088620421.1">
    <property type="nucleotide sequence ID" value="NZ_CP022129.1"/>
</dbReference>